<reference evidence="1 2" key="2">
    <citation type="submission" date="2009-01" db="EMBL/GenBank/DDBJ databases">
        <title>Draft genome sequence of Bacteroides cellulosilyticus (DSM 14838).</title>
        <authorList>
            <person name="Sudarsanam P."/>
            <person name="Ley R."/>
            <person name="Guruge J."/>
            <person name="Turnbaugh P.J."/>
            <person name="Mahowald M."/>
            <person name="Liep D."/>
            <person name="Gordon J."/>
        </authorList>
    </citation>
    <scope>NUCLEOTIDE SEQUENCE [LARGE SCALE GENOMIC DNA]</scope>
    <source>
        <strain evidence="1 2">DSM 14838</strain>
    </source>
</reference>
<dbReference type="HOGENOM" id="CLU_3195848_0_0_10"/>
<dbReference type="AlphaFoldDB" id="E2NGW7"/>
<name>E2NGW7_9BACE</name>
<dbReference type="EMBL" id="ACCH01000255">
    <property type="protein sequence ID" value="EEF88847.1"/>
    <property type="molecule type" value="Genomic_DNA"/>
</dbReference>
<comment type="caution">
    <text evidence="1">The sequence shown here is derived from an EMBL/GenBank/DDBJ whole genome shotgun (WGS) entry which is preliminary data.</text>
</comment>
<sequence length="45" mass="5342">MFKNDSFACYNYAISLFSYPSSFLFYEAKHLFVFKGLNVVSIIYR</sequence>
<dbReference type="Proteomes" id="UP000003711">
    <property type="component" value="Unassembled WGS sequence"/>
</dbReference>
<proteinExistence type="predicted"/>
<reference evidence="1 2" key="1">
    <citation type="submission" date="2008-12" db="EMBL/GenBank/DDBJ databases">
        <authorList>
            <person name="Fulton L."/>
            <person name="Clifton S."/>
            <person name="Fulton B."/>
            <person name="Xu J."/>
            <person name="Minx P."/>
            <person name="Pepin K.H."/>
            <person name="Johnson M."/>
            <person name="Bhonagiri V."/>
            <person name="Nash W.E."/>
            <person name="Mardis E.R."/>
            <person name="Wilson R.K."/>
        </authorList>
    </citation>
    <scope>NUCLEOTIDE SEQUENCE [LARGE SCALE GENOMIC DNA]</scope>
    <source>
        <strain evidence="1 2">DSM 14838</strain>
    </source>
</reference>
<gene>
    <name evidence="1" type="ORF">BACCELL_03542</name>
</gene>
<organism evidence="1 2">
    <name type="scientific">Bacteroides cellulosilyticus DSM 14838</name>
    <dbReference type="NCBI Taxonomy" id="537012"/>
    <lineage>
        <taxon>Bacteria</taxon>
        <taxon>Pseudomonadati</taxon>
        <taxon>Bacteroidota</taxon>
        <taxon>Bacteroidia</taxon>
        <taxon>Bacteroidales</taxon>
        <taxon>Bacteroidaceae</taxon>
        <taxon>Bacteroides</taxon>
    </lineage>
</organism>
<evidence type="ECO:0000313" key="1">
    <source>
        <dbReference type="EMBL" id="EEF88847.1"/>
    </source>
</evidence>
<evidence type="ECO:0000313" key="2">
    <source>
        <dbReference type="Proteomes" id="UP000003711"/>
    </source>
</evidence>
<accession>E2NGW7</accession>
<protein>
    <submittedName>
        <fullName evidence="1">Uncharacterized protein</fullName>
    </submittedName>
</protein>